<evidence type="ECO:0000259" key="3">
    <source>
        <dbReference type="Pfam" id="PF00150"/>
    </source>
</evidence>
<dbReference type="EMBL" id="RIBZ01000851">
    <property type="protein sequence ID" value="RNF82995.1"/>
    <property type="molecule type" value="Genomic_DNA"/>
</dbReference>
<organism evidence="4 5">
    <name type="scientific">Streptomyces botrytidirepellens</name>
    <dbReference type="NCBI Taxonomy" id="2486417"/>
    <lineage>
        <taxon>Bacteria</taxon>
        <taxon>Bacillati</taxon>
        <taxon>Actinomycetota</taxon>
        <taxon>Actinomycetes</taxon>
        <taxon>Kitasatosporales</taxon>
        <taxon>Streptomycetaceae</taxon>
        <taxon>Streptomyces</taxon>
    </lineage>
</organism>
<keyword evidence="5" id="KW-1185">Reference proteome</keyword>
<evidence type="ECO:0000256" key="1">
    <source>
        <dbReference type="ARBA" id="ARBA00022801"/>
    </source>
</evidence>
<proteinExistence type="predicted"/>
<dbReference type="SUPFAM" id="SSF51445">
    <property type="entry name" value="(Trans)glycosidases"/>
    <property type="match status" value="1"/>
</dbReference>
<dbReference type="Gene3D" id="3.20.20.80">
    <property type="entry name" value="Glycosidases"/>
    <property type="match status" value="1"/>
</dbReference>
<gene>
    <name evidence="4" type="ORF">EEJ42_44975</name>
</gene>
<dbReference type="Pfam" id="PF00150">
    <property type="entry name" value="Cellulase"/>
    <property type="match status" value="1"/>
</dbReference>
<dbReference type="GO" id="GO:0000272">
    <property type="term" value="P:polysaccharide catabolic process"/>
    <property type="evidence" value="ECO:0007669"/>
    <property type="project" value="InterPro"/>
</dbReference>
<keyword evidence="1" id="KW-0378">Hydrolase</keyword>
<evidence type="ECO:0000313" key="5">
    <source>
        <dbReference type="Proteomes" id="UP000275401"/>
    </source>
</evidence>
<evidence type="ECO:0000256" key="2">
    <source>
        <dbReference type="ARBA" id="ARBA00023295"/>
    </source>
</evidence>
<comment type="caution">
    <text evidence="4">The sequence shown here is derived from an EMBL/GenBank/DDBJ whole genome shotgun (WGS) entry which is preliminary data.</text>
</comment>
<dbReference type="Gene3D" id="3.40.50.880">
    <property type="match status" value="1"/>
</dbReference>
<dbReference type="InterPro" id="IPR017853">
    <property type="entry name" value="GH"/>
</dbReference>
<dbReference type="RefSeq" id="WP_123107911.1">
    <property type="nucleotide sequence ID" value="NZ_RIBZ01000851.1"/>
</dbReference>
<sequence length="652" mass="72087">MQRPSARLTVHDAPVTWLGANFWSRTGGPLMWRSYDGEVIDAELRVLRDHGLTMTRSFFYWPDFMPAPDRLDEDMCARYADFLDRHHALGMTTVPTFLVGHMSGENWDPSWRGDRDLYGDVWLVARQAWFARETVRRFAAHPAVAGWLVSNEMPIYGREPGTTAPPASRETVAAWAQLVVDAVRAGGGTQPVSLGDGAWGLENTGHDNGFRLRDTADLCDFLGPHVYRMEDDPVRQHYAAAWVCELTGTYRRPVILEEFGVSSDFASGPGAARYYRQTLHNSLLAGATGWIAWNNSDYDGLRGQDPYRHHAFEMHFGLTTSEGAPKPQLLELKAFARLLDEVDFPHCHRAPTDAALLVSSYLDTPYPFTRAEDRGYVQQTCRQAWVAARLADTPAAVVRESDGPLPSDVALWLVPSTKQLLSPTWYALEQRARDGATVYVSYSPGAHDEQRGPWYAHLNELFGVRHQLDYGLLNPIEDDEITLTLTRPFGTLPEGARLTFRTAGARAFLPVEPDGAEVLAVDGHGRPALLLRAVGRGSVVFCTYPVEHMAAVTPRVNPESTATLYDALATHAGVHRPVTVGDPRVAVDRLAHDDGRTFVWLVSQAADELTVKPAVSGGAQLRDLTGGPADTVTLPPYGVRVLRLDAPHAARR</sequence>
<protein>
    <submittedName>
        <fullName evidence="4">Beta-mannosidase</fullName>
    </submittedName>
</protein>
<dbReference type="GO" id="GO:0004553">
    <property type="term" value="F:hydrolase activity, hydrolyzing O-glycosyl compounds"/>
    <property type="evidence" value="ECO:0007669"/>
    <property type="project" value="InterPro"/>
</dbReference>
<feature type="domain" description="Glycoside hydrolase family 5" evidence="3">
    <location>
        <begin position="42"/>
        <end position="297"/>
    </location>
</feature>
<dbReference type="Proteomes" id="UP000275401">
    <property type="component" value="Unassembled WGS sequence"/>
</dbReference>
<name>A0A3M8SQK9_9ACTN</name>
<evidence type="ECO:0000313" key="4">
    <source>
        <dbReference type="EMBL" id="RNF82995.1"/>
    </source>
</evidence>
<reference evidence="4 5" key="1">
    <citation type="submission" date="2018-11" db="EMBL/GenBank/DDBJ databases">
        <title>The Potential of Streptomyces as Biocontrol Agents against the Tomato grey mould, Botrytis cinerea (Gray mold) Frontiers in Microbiology.</title>
        <authorList>
            <person name="Li D."/>
        </authorList>
    </citation>
    <scope>NUCLEOTIDE SEQUENCE [LARGE SCALE GENOMIC DNA]</scope>
    <source>
        <strain evidence="4 5">NEAU-LD23</strain>
    </source>
</reference>
<keyword evidence="2" id="KW-0326">Glycosidase</keyword>
<dbReference type="InterPro" id="IPR001547">
    <property type="entry name" value="Glyco_hydro_5"/>
</dbReference>
<accession>A0A3M8SQK9</accession>
<dbReference type="InterPro" id="IPR029062">
    <property type="entry name" value="Class_I_gatase-like"/>
</dbReference>
<dbReference type="AlphaFoldDB" id="A0A3M8SQK9"/>